<reference evidence="2 3" key="1">
    <citation type="submission" date="2020-04" db="EMBL/GenBank/DDBJ databases">
        <title>Nesterenkonia sp. nov., isolated from marine sediment.</title>
        <authorList>
            <person name="Zhang G."/>
        </authorList>
    </citation>
    <scope>NUCLEOTIDE SEQUENCE [LARGE SCALE GENOMIC DNA]</scope>
    <source>
        <strain evidence="2 3">MY13</strain>
    </source>
</reference>
<keyword evidence="3" id="KW-1185">Reference proteome</keyword>
<proteinExistence type="predicted"/>
<organism evidence="2 3">
    <name type="scientific">Nesterenkonia sedimenti</name>
    <dbReference type="NCBI Taxonomy" id="1463632"/>
    <lineage>
        <taxon>Bacteria</taxon>
        <taxon>Bacillati</taxon>
        <taxon>Actinomycetota</taxon>
        <taxon>Actinomycetes</taxon>
        <taxon>Micrococcales</taxon>
        <taxon>Micrococcaceae</taxon>
        <taxon>Nesterenkonia</taxon>
    </lineage>
</organism>
<accession>A0A7X8TIY5</accession>
<dbReference type="RefSeq" id="WP_168887124.1">
    <property type="nucleotide sequence ID" value="NZ_JABAHY010000004.1"/>
</dbReference>
<gene>
    <name evidence="2" type="ORF">HGQ17_06375</name>
</gene>
<dbReference type="PANTHER" id="PTHR31527:SF0">
    <property type="entry name" value="RE64534P"/>
    <property type="match status" value="1"/>
</dbReference>
<dbReference type="PANTHER" id="PTHR31527">
    <property type="entry name" value="RE64534P"/>
    <property type="match status" value="1"/>
</dbReference>
<sequence length="292" mass="32615">MRQKTYSQPAAYQSLPGGPLDPDRAIYDRVAAAERELVEEFEIPIRSGRAWEIPAGHIARIESVEGPQVGDLNLWNRHNPRERFWAARTRQLQRSSMTTYDRFWSTLPALRPLATIIADSLADHPDAMVIHDLLGTRCDPYVNRMLAGYDFDYHCHSNLTRAVQPFGLTEFDVHDVLNVFQFAGLNANGEYFMDTCPARPAQGDREADHLEFFAEIDLLAALSTCPGGDLSVHMWGQEAASTEEQLKHCHPLSVKVYRVDETALEGWSSPPVAAYQGAAGLHGLKPQPFGEG</sequence>
<dbReference type="Pfam" id="PF09347">
    <property type="entry name" value="DUF1989"/>
    <property type="match status" value="1"/>
</dbReference>
<comment type="caution">
    <text evidence="2">The sequence shown here is derived from an EMBL/GenBank/DDBJ whole genome shotgun (WGS) entry which is preliminary data.</text>
</comment>
<evidence type="ECO:0000313" key="3">
    <source>
        <dbReference type="Proteomes" id="UP000523139"/>
    </source>
</evidence>
<dbReference type="InterPro" id="IPR018959">
    <property type="entry name" value="DUF1989"/>
</dbReference>
<name>A0A7X8TIY5_9MICC</name>
<dbReference type="Proteomes" id="UP000523139">
    <property type="component" value="Unassembled WGS sequence"/>
</dbReference>
<protein>
    <submittedName>
        <fullName evidence="2">Urea carboxylase-associated family protein</fullName>
    </submittedName>
</protein>
<dbReference type="AlphaFoldDB" id="A0A7X8TIY5"/>
<evidence type="ECO:0000259" key="1">
    <source>
        <dbReference type="Pfam" id="PF09347"/>
    </source>
</evidence>
<dbReference type="EMBL" id="JABAHY010000004">
    <property type="protein sequence ID" value="NLS09635.1"/>
    <property type="molecule type" value="Genomic_DNA"/>
</dbReference>
<evidence type="ECO:0000313" key="2">
    <source>
        <dbReference type="EMBL" id="NLS09635.1"/>
    </source>
</evidence>
<feature type="domain" description="DUF1989" evidence="1">
    <location>
        <begin position="42"/>
        <end position="219"/>
    </location>
</feature>